<comment type="similarity">
    <text evidence="1 7">Belongs to the RecO family.</text>
</comment>
<dbReference type="RefSeq" id="WP_347305987.1">
    <property type="nucleotide sequence ID" value="NZ_JBAJEX010000001.1"/>
</dbReference>
<dbReference type="EMBL" id="JBAJEX010000001">
    <property type="protein sequence ID" value="MEO1765648.1"/>
    <property type="molecule type" value="Genomic_DNA"/>
</dbReference>
<dbReference type="PANTHER" id="PTHR33991">
    <property type="entry name" value="DNA REPAIR PROTEIN RECO"/>
    <property type="match status" value="1"/>
</dbReference>
<dbReference type="NCBIfam" id="TIGR00613">
    <property type="entry name" value="reco"/>
    <property type="match status" value="1"/>
</dbReference>
<dbReference type="Proteomes" id="UP001482231">
    <property type="component" value="Unassembled WGS sequence"/>
</dbReference>
<comment type="function">
    <text evidence="7">Involved in DNA repair and RecF pathway recombination.</text>
</comment>
<dbReference type="InterPro" id="IPR042242">
    <property type="entry name" value="RecO_C"/>
</dbReference>
<dbReference type="InterPro" id="IPR022572">
    <property type="entry name" value="DNA_rep/recomb_RecO_N"/>
</dbReference>
<comment type="caution">
    <text evidence="9">The sequence shown here is derived from an EMBL/GenBank/DDBJ whole genome shotgun (WGS) entry which is preliminary data.</text>
</comment>
<evidence type="ECO:0000259" key="8">
    <source>
        <dbReference type="Pfam" id="PF11967"/>
    </source>
</evidence>
<dbReference type="Gene3D" id="2.40.50.140">
    <property type="entry name" value="Nucleic acid-binding proteins"/>
    <property type="match status" value="1"/>
</dbReference>
<dbReference type="Pfam" id="PF11967">
    <property type="entry name" value="RecO_N"/>
    <property type="match status" value="1"/>
</dbReference>
<dbReference type="Gene3D" id="1.20.1440.120">
    <property type="entry name" value="Recombination protein O, C-terminal domain"/>
    <property type="match status" value="1"/>
</dbReference>
<organism evidence="9 10">
    <name type="scientific">Thiobacter aerophilum</name>
    <dbReference type="NCBI Taxonomy" id="3121275"/>
    <lineage>
        <taxon>Bacteria</taxon>
        <taxon>Pseudomonadati</taxon>
        <taxon>Pseudomonadota</taxon>
        <taxon>Betaproteobacteria</taxon>
        <taxon>Burkholderiales</taxon>
        <taxon>Thiobacteraceae</taxon>
        <taxon>Thiobacter</taxon>
    </lineage>
</organism>
<evidence type="ECO:0000256" key="5">
    <source>
        <dbReference type="ARBA" id="ARBA00023204"/>
    </source>
</evidence>
<evidence type="ECO:0000313" key="9">
    <source>
        <dbReference type="EMBL" id="MEO1765648.1"/>
    </source>
</evidence>
<keyword evidence="4 7" id="KW-0233">DNA recombination</keyword>
<gene>
    <name evidence="7 9" type="primary">recO</name>
    <name evidence="9" type="ORF">V6E02_00225</name>
</gene>
<name>A0ABV0EDU0_9BURK</name>
<dbReference type="InterPro" id="IPR003717">
    <property type="entry name" value="RecO"/>
</dbReference>
<keyword evidence="10" id="KW-1185">Reference proteome</keyword>
<dbReference type="SUPFAM" id="SSF50249">
    <property type="entry name" value="Nucleic acid-binding proteins"/>
    <property type="match status" value="1"/>
</dbReference>
<evidence type="ECO:0000313" key="10">
    <source>
        <dbReference type="Proteomes" id="UP001482231"/>
    </source>
</evidence>
<dbReference type="Pfam" id="PF02565">
    <property type="entry name" value="RecO_C"/>
    <property type="match status" value="1"/>
</dbReference>
<evidence type="ECO:0000256" key="2">
    <source>
        <dbReference type="ARBA" id="ARBA00021310"/>
    </source>
</evidence>
<keyword evidence="3 7" id="KW-0227">DNA damage</keyword>
<keyword evidence="5 7" id="KW-0234">DNA repair</keyword>
<evidence type="ECO:0000256" key="7">
    <source>
        <dbReference type="HAMAP-Rule" id="MF_00201"/>
    </source>
</evidence>
<evidence type="ECO:0000256" key="1">
    <source>
        <dbReference type="ARBA" id="ARBA00007452"/>
    </source>
</evidence>
<evidence type="ECO:0000256" key="6">
    <source>
        <dbReference type="ARBA" id="ARBA00033409"/>
    </source>
</evidence>
<dbReference type="SUPFAM" id="SSF57863">
    <property type="entry name" value="ArfGap/RecO-like zinc finger"/>
    <property type="match status" value="1"/>
</dbReference>
<feature type="domain" description="DNA replication/recombination mediator RecO N-terminal" evidence="8">
    <location>
        <begin position="11"/>
        <end position="80"/>
    </location>
</feature>
<accession>A0ABV0EDU0</accession>
<dbReference type="PANTHER" id="PTHR33991:SF1">
    <property type="entry name" value="DNA REPAIR PROTEIN RECO"/>
    <property type="match status" value="1"/>
</dbReference>
<sequence>MTAAHRSQALQPVYVLHARPYRETSLLVEAFARDAGRIALVARGARRPRSAVRGLLLPFQPLSLSWFGKGELRTLKQAEWQGGQLPLTGSALMCGFYLNELLLRLLPRDDPHPALFGHYQTALMALGHQQPQAPVLRRFEKALLQELGYALMLEHEAQGDVPIDPNAFYVYEPERGPVRRTAGEGGVQLRGRTLLDLARDDYSDPVTLAQAKQLMRMLIAHQLGSDALQTRQLLMDLQEL</sequence>
<dbReference type="InterPro" id="IPR012340">
    <property type="entry name" value="NA-bd_OB-fold"/>
</dbReference>
<dbReference type="InterPro" id="IPR037278">
    <property type="entry name" value="ARFGAP/RecO"/>
</dbReference>
<protein>
    <recommendedName>
        <fullName evidence="2 7">DNA repair protein RecO</fullName>
    </recommendedName>
    <alternativeName>
        <fullName evidence="6 7">Recombination protein O</fullName>
    </alternativeName>
</protein>
<evidence type="ECO:0000256" key="3">
    <source>
        <dbReference type="ARBA" id="ARBA00022763"/>
    </source>
</evidence>
<evidence type="ECO:0000256" key="4">
    <source>
        <dbReference type="ARBA" id="ARBA00023172"/>
    </source>
</evidence>
<dbReference type="HAMAP" id="MF_00201">
    <property type="entry name" value="RecO"/>
    <property type="match status" value="1"/>
</dbReference>
<reference evidence="9 10" key="1">
    <citation type="submission" date="2024-02" db="EMBL/GenBank/DDBJ databases">
        <title>New thermophilic sulfur-oxidizing bacteria from a hot springs of the Uzon caldera (Kamchatka, Russia).</title>
        <authorList>
            <person name="Dukat A.M."/>
            <person name="Elcheninov A.G."/>
            <person name="Frolov E.N."/>
        </authorList>
    </citation>
    <scope>NUCLEOTIDE SEQUENCE [LARGE SCALE GENOMIC DNA]</scope>
    <source>
        <strain evidence="9 10">AK1</strain>
    </source>
</reference>
<proteinExistence type="inferred from homology"/>